<dbReference type="CDD" id="cd11292">
    <property type="entry name" value="gelsolin_S3_like"/>
    <property type="match status" value="1"/>
</dbReference>
<evidence type="ECO:0000259" key="8">
    <source>
        <dbReference type="PROSITE" id="PS51089"/>
    </source>
</evidence>
<keyword evidence="3" id="KW-0808">Transferase</keyword>
<evidence type="ECO:0000256" key="5">
    <source>
        <dbReference type="ARBA" id="ARBA00022694"/>
    </source>
</evidence>
<dbReference type="EMBL" id="JACEIK010001038">
    <property type="protein sequence ID" value="MCD7465320.1"/>
    <property type="molecule type" value="Genomic_DNA"/>
</dbReference>
<evidence type="ECO:0000256" key="7">
    <source>
        <dbReference type="SAM" id="MobiDB-lite"/>
    </source>
</evidence>
<dbReference type="SUPFAM" id="SSF47050">
    <property type="entry name" value="VHP, Villin headpiece domain"/>
    <property type="match status" value="1"/>
</dbReference>
<dbReference type="SMART" id="SM00153">
    <property type="entry name" value="VHP"/>
    <property type="match status" value="1"/>
</dbReference>
<dbReference type="SMART" id="SM01144">
    <property type="entry name" value="DTW"/>
    <property type="match status" value="1"/>
</dbReference>
<evidence type="ECO:0000256" key="1">
    <source>
        <dbReference type="ARBA" id="ARBA00012386"/>
    </source>
</evidence>
<dbReference type="Proteomes" id="UP000823775">
    <property type="component" value="Unassembled WGS sequence"/>
</dbReference>
<evidence type="ECO:0000256" key="2">
    <source>
        <dbReference type="ARBA" id="ARBA00022467"/>
    </source>
</evidence>
<feature type="compositionally biased region" description="Basic and acidic residues" evidence="7">
    <location>
        <begin position="1050"/>
        <end position="1082"/>
    </location>
</feature>
<gene>
    <name evidence="9" type="ORF">HAX54_001036</name>
</gene>
<evidence type="ECO:0000256" key="4">
    <source>
        <dbReference type="ARBA" id="ARBA00022691"/>
    </source>
</evidence>
<feature type="region of interest" description="Disordered" evidence="7">
    <location>
        <begin position="1022"/>
        <end position="1105"/>
    </location>
</feature>
<dbReference type="InterPro" id="IPR036886">
    <property type="entry name" value="Villin_headpiece_dom_sf"/>
</dbReference>
<dbReference type="PANTHER" id="PTHR11977">
    <property type="entry name" value="VILLIN"/>
    <property type="match status" value="1"/>
</dbReference>
<dbReference type="Gene3D" id="1.10.950.10">
    <property type="entry name" value="Villin headpiece domain"/>
    <property type="match status" value="1"/>
</dbReference>
<accession>A0ABS8T1V2</accession>
<evidence type="ECO:0000313" key="9">
    <source>
        <dbReference type="EMBL" id="MCD7465320.1"/>
    </source>
</evidence>
<sequence>MDPDRPLENSAAVTSAAGDYADGYQQDRRKICSSCDRPVKVCLCSIIPSKPIATVTRIVILHHPHEQRHKLATVPVLSKCLRNCDVIVGRRLRYGDSDVLDSLHDDALRNPNSTSRAIYLFPGADTSPSQEISHWKSSKHTVETSNYVLIAFDGTWKHAREMMRASLSFLSKFAVQVHLDYDVGNDGGTIFNSDLILRKEPFSGCMSTMEAIAHCLQILEPNGTDIESSLIEKDSFKALLVITYGTAQSHQLVPGRAGALNYDLTLPDAFHYIGQLYVIQSGKSELVATIPWISTWMHKLAAWSFCLFSCFVWKFELKFGAVTGKILHNVYLCERFGTCISGGTEIWRIENFQPVPVPKSEHGKFYSGDSYIVLQTTCGRGGVYWHDIHFWLGKDTSQDEAGAAAIKTVELDAILGGRAVQHREIQGHESDKFLSYFKPCIIPLEGGVASGFKKPEEEVFETRLYVCKGKRVVRMKQVPFSRSSLNHDDVFILDTEDKIYQFNGANSNIQERAKALEVIQILKEKYHDGVCDVAIIDDGNLQAESDSGSFWVLFGGFAPISKKVATDDDIIPERTTAKLYSITNGQVNSLDGELTKSILENDKCYILDCGSEVFTWVGRHTQLEERKSTIQAAEEYLGNQNRPKSTRITRLIQGYETHSFKSNFDSWPSGSAPAPEDGRGKVAALVKQQGAAVKAASKASVLEEVPPLLEEGGKIEEDQEMAAQLASTMFNSLKGRPVLGRVYQGKEPPQFVAIFQPMLVLKGGLSSGYRTYIADNDLNDETYTSDTVALIRISGTSVHNNKAVQVDAVATSLNTYECFLLQSSSSVFIWHGKQSTHEQQQLAAKVLEFLKVEEIYNFSQDDLLTEDVVLLDTHAEVFVWVGQSADSKEKQSAFEIGQKYVELAASLEGLSSDVPLYKVTEGNEPCFFTTFFSWDHVKATAHGNSFQKKVLILFGFGHASENHRTNQDGPTQRASALAALNSAFSSSSAAKASSVPKPTGASQGSQRAAAIAALSTVLTAEMKQSTSRGSSLQSSRSPSASPPAAAKNARFKESEEPSEHQESEVVDHAETNEEDSEQKPPEEVFSYEQLKAKSENPATGIDTKRREAYLSDEEFESVLGMTKEAFYTMPKWKQDVHKKKVDLF</sequence>
<protein>
    <recommendedName>
        <fullName evidence="1">tRNA-uridine aminocarboxypropyltransferase</fullName>
        <ecNumber evidence="1">2.5.1.25</ecNumber>
    </recommendedName>
</protein>
<dbReference type="InterPro" id="IPR007123">
    <property type="entry name" value="Gelsolin-like_dom"/>
</dbReference>
<evidence type="ECO:0000313" key="10">
    <source>
        <dbReference type="Proteomes" id="UP000823775"/>
    </source>
</evidence>
<dbReference type="SMART" id="SM00262">
    <property type="entry name" value="GEL"/>
    <property type="match status" value="4"/>
</dbReference>
<feature type="compositionally biased region" description="Low complexity" evidence="7">
    <location>
        <begin position="1025"/>
        <end position="1048"/>
    </location>
</feature>
<name>A0ABS8T1V2_DATST</name>
<keyword evidence="10" id="KW-1185">Reference proteome</keyword>
<dbReference type="EC" id="2.5.1.25" evidence="1"/>
<dbReference type="CDD" id="cd11290">
    <property type="entry name" value="gelsolin_S1_like"/>
    <property type="match status" value="1"/>
</dbReference>
<dbReference type="InterPro" id="IPR029006">
    <property type="entry name" value="ADF-H/Gelsolin-like_dom_sf"/>
</dbReference>
<dbReference type="PRINTS" id="PR00597">
    <property type="entry name" value="GELSOLIN"/>
</dbReference>
<feature type="domain" description="HP" evidence="8">
    <location>
        <begin position="1079"/>
        <end position="1144"/>
    </location>
</feature>
<comment type="catalytic activity">
    <reaction evidence="6">
        <text>a uridine in tRNA + S-adenosyl-L-methionine = a 3-[(3S)-3-amino-3-carboxypropyl]uridine in tRNA + S-methyl-5'-thioadenosine + H(+)</text>
        <dbReference type="Rhea" id="RHEA:62432"/>
        <dbReference type="Rhea" id="RHEA-COMP:13339"/>
        <dbReference type="Rhea" id="RHEA-COMP:16092"/>
        <dbReference type="ChEBI" id="CHEBI:15378"/>
        <dbReference type="ChEBI" id="CHEBI:17509"/>
        <dbReference type="ChEBI" id="CHEBI:59789"/>
        <dbReference type="ChEBI" id="CHEBI:65315"/>
        <dbReference type="ChEBI" id="CHEBI:82930"/>
        <dbReference type="EC" id="2.5.1.25"/>
    </reaction>
</comment>
<dbReference type="InterPro" id="IPR003128">
    <property type="entry name" value="Villin_headpiece"/>
</dbReference>
<keyword evidence="5" id="KW-0819">tRNA processing</keyword>
<dbReference type="InterPro" id="IPR007122">
    <property type="entry name" value="Villin/Gelsolin"/>
</dbReference>
<dbReference type="Pfam" id="PF03942">
    <property type="entry name" value="DTW"/>
    <property type="match status" value="1"/>
</dbReference>
<dbReference type="InterPro" id="IPR005636">
    <property type="entry name" value="DTW"/>
</dbReference>
<evidence type="ECO:0000256" key="3">
    <source>
        <dbReference type="ARBA" id="ARBA00022679"/>
    </source>
</evidence>
<dbReference type="Pfam" id="PF02209">
    <property type="entry name" value="VHP"/>
    <property type="match status" value="1"/>
</dbReference>
<evidence type="ECO:0000256" key="6">
    <source>
        <dbReference type="ARBA" id="ARBA00048718"/>
    </source>
</evidence>
<keyword evidence="2" id="KW-0117">Actin capping</keyword>
<comment type="caution">
    <text evidence="9">The sequence shown here is derived from an EMBL/GenBank/DDBJ whole genome shotgun (WGS) entry which is preliminary data.</text>
</comment>
<dbReference type="SUPFAM" id="SSF55753">
    <property type="entry name" value="Actin depolymerizing proteins"/>
    <property type="match status" value="6"/>
</dbReference>
<dbReference type="CDD" id="cd11291">
    <property type="entry name" value="gelsolin_S6_like"/>
    <property type="match status" value="1"/>
</dbReference>
<dbReference type="PANTHER" id="PTHR11977:SF118">
    <property type="entry name" value="GELSOLIN-LIKE DOMAIN-CONTAINING PROTEIN"/>
    <property type="match status" value="1"/>
</dbReference>
<dbReference type="Pfam" id="PF00626">
    <property type="entry name" value="Gelsolin"/>
    <property type="match status" value="5"/>
</dbReference>
<keyword evidence="4" id="KW-0949">S-adenosyl-L-methionine</keyword>
<dbReference type="Gene3D" id="3.40.20.10">
    <property type="entry name" value="Severin"/>
    <property type="match status" value="6"/>
</dbReference>
<proteinExistence type="predicted"/>
<reference evidence="9 10" key="1">
    <citation type="journal article" date="2021" name="BMC Genomics">
        <title>Datura genome reveals duplications of psychoactive alkaloid biosynthetic genes and high mutation rate following tissue culture.</title>
        <authorList>
            <person name="Rajewski A."/>
            <person name="Carter-House D."/>
            <person name="Stajich J."/>
            <person name="Litt A."/>
        </authorList>
    </citation>
    <scope>NUCLEOTIDE SEQUENCE [LARGE SCALE GENOMIC DNA]</scope>
    <source>
        <strain evidence="9">AR-01</strain>
    </source>
</reference>
<dbReference type="PROSITE" id="PS51089">
    <property type="entry name" value="HP"/>
    <property type="match status" value="1"/>
</dbReference>
<organism evidence="9 10">
    <name type="scientific">Datura stramonium</name>
    <name type="common">Jimsonweed</name>
    <name type="synonym">Common thornapple</name>
    <dbReference type="NCBI Taxonomy" id="4076"/>
    <lineage>
        <taxon>Eukaryota</taxon>
        <taxon>Viridiplantae</taxon>
        <taxon>Streptophyta</taxon>
        <taxon>Embryophyta</taxon>
        <taxon>Tracheophyta</taxon>
        <taxon>Spermatophyta</taxon>
        <taxon>Magnoliopsida</taxon>
        <taxon>eudicotyledons</taxon>
        <taxon>Gunneridae</taxon>
        <taxon>Pentapetalae</taxon>
        <taxon>asterids</taxon>
        <taxon>lamiids</taxon>
        <taxon>Solanales</taxon>
        <taxon>Solanaceae</taxon>
        <taxon>Solanoideae</taxon>
        <taxon>Datureae</taxon>
        <taxon>Datura</taxon>
    </lineage>
</organism>
<dbReference type="CDD" id="cd11289">
    <property type="entry name" value="gelsolin_S2_like"/>
    <property type="match status" value="1"/>
</dbReference>